<reference evidence="1" key="1">
    <citation type="submission" date="2020-10" db="EMBL/GenBank/DDBJ databases">
        <title>Taxonomic study of unclassified bacteria belonging to the class Ktedonobacteria.</title>
        <authorList>
            <person name="Yabe S."/>
            <person name="Wang C.M."/>
            <person name="Zheng Y."/>
            <person name="Sakai Y."/>
            <person name="Cavaletti L."/>
            <person name="Monciardini P."/>
            <person name="Donadio S."/>
        </authorList>
    </citation>
    <scope>NUCLEOTIDE SEQUENCE</scope>
    <source>
        <strain evidence="1">SOSP1-1</strain>
    </source>
</reference>
<keyword evidence="2" id="KW-1185">Reference proteome</keyword>
<sequence length="402" mass="46352">MLHVLQAAELLCSSSQWLVDSHTFQTLSQERQDTLYAAEGLFYEPSTYRSLTSQEGKVLAKFALQLYDAGVFVEPDRSTDGFDFLPYSMLTYLADIVPGSLDGLYAQLLTRNLNFQSNSIFREADPETRDHIITLLQTGEPCPYHPTALLSALAWIGDRRVQEQFSQWQYHPEYEQWRQRVTLTPASFAHQAGWELTPDGGRRDLYFHTCYDLPRRTSEEGLRVNLGSLQEEHCGWCGRQLFSCFDCFLSDLPHVSEELFHQRGERLRLPLCLNCFSTQSFRENRVIMDVDFHGKAQWSTSNGARPQHVQVYEPDDIRYIAGLQPQQCFLGPQRRTPYDVNGTHIGGCPNWPQYSDYPICPSCERSMMFVGQWEEVPIYLWEGYLYAFLCLECGLSTIGQQH</sequence>
<proteinExistence type="predicted"/>
<gene>
    <name evidence="1" type="ORF">KSX_67720</name>
</gene>
<name>A0A8J3IC08_9CHLR</name>
<dbReference type="AlphaFoldDB" id="A0A8J3IC08"/>
<evidence type="ECO:0000313" key="1">
    <source>
        <dbReference type="EMBL" id="GHO48609.1"/>
    </source>
</evidence>
<dbReference type="Proteomes" id="UP000612362">
    <property type="component" value="Unassembled WGS sequence"/>
</dbReference>
<dbReference type="RefSeq" id="WP_220197800.1">
    <property type="nucleotide sequence ID" value="NZ_BNJF01000004.1"/>
</dbReference>
<evidence type="ECO:0000313" key="2">
    <source>
        <dbReference type="Proteomes" id="UP000612362"/>
    </source>
</evidence>
<dbReference type="EMBL" id="BNJF01000004">
    <property type="protein sequence ID" value="GHO48609.1"/>
    <property type="molecule type" value="Genomic_DNA"/>
</dbReference>
<comment type="caution">
    <text evidence="1">The sequence shown here is derived from an EMBL/GenBank/DDBJ whole genome shotgun (WGS) entry which is preliminary data.</text>
</comment>
<accession>A0A8J3IC08</accession>
<organism evidence="1 2">
    <name type="scientific">Ktedonospora formicarum</name>
    <dbReference type="NCBI Taxonomy" id="2778364"/>
    <lineage>
        <taxon>Bacteria</taxon>
        <taxon>Bacillati</taxon>
        <taxon>Chloroflexota</taxon>
        <taxon>Ktedonobacteria</taxon>
        <taxon>Ktedonobacterales</taxon>
        <taxon>Ktedonobacteraceae</taxon>
        <taxon>Ktedonospora</taxon>
    </lineage>
</organism>
<protein>
    <submittedName>
        <fullName evidence="1">DUF1963 domain-containing protein</fullName>
    </submittedName>
</protein>